<proteinExistence type="predicted"/>
<evidence type="ECO:0000313" key="2">
    <source>
        <dbReference type="Proteomes" id="UP000248856"/>
    </source>
</evidence>
<dbReference type="Proteomes" id="UP000248856">
    <property type="component" value="Unassembled WGS sequence"/>
</dbReference>
<organism evidence="1 2">
    <name type="scientific">Paracidovorax anthurii</name>
    <dbReference type="NCBI Taxonomy" id="78229"/>
    <lineage>
        <taxon>Bacteria</taxon>
        <taxon>Pseudomonadati</taxon>
        <taxon>Pseudomonadota</taxon>
        <taxon>Betaproteobacteria</taxon>
        <taxon>Burkholderiales</taxon>
        <taxon>Comamonadaceae</taxon>
        <taxon>Paracidovorax</taxon>
    </lineage>
</organism>
<sequence length="189" mass="20898">MPPAPTQLPTSLQTFGDISRLLREGVADEDSREFRDAVTALSGLVEQAVQIRRAPGADPQAVLGCADQLLRAAREHQRFLTGLGSAWHALYEFSAYEGAMRQLVRAVAAWQQALQRRSRNEAPCFGAFERQAWRVLGEAVLLIDMYGQGGQGPSELQSLLAGTLAGHPPPRRWWGRLGDWLALRGRARR</sequence>
<dbReference type="OrthoDB" id="8808478at2"/>
<dbReference type="AlphaFoldDB" id="A0A328ZSN4"/>
<accession>A0A328ZSN4</accession>
<protein>
    <submittedName>
        <fullName evidence="1">Uncharacterized protein</fullName>
    </submittedName>
</protein>
<evidence type="ECO:0000313" key="1">
    <source>
        <dbReference type="EMBL" id="RAR85877.1"/>
    </source>
</evidence>
<reference evidence="1 2" key="1">
    <citation type="submission" date="2018-06" db="EMBL/GenBank/DDBJ databases">
        <title>Genomic Encyclopedia of Archaeal and Bacterial Type Strains, Phase II (KMG-II): from individual species to whole genera.</title>
        <authorList>
            <person name="Goeker M."/>
        </authorList>
    </citation>
    <scope>NUCLEOTIDE SEQUENCE [LARGE SCALE GENOMIC DNA]</scope>
    <source>
        <strain evidence="1 2">CFPB 3232</strain>
    </source>
</reference>
<comment type="caution">
    <text evidence="1">The sequence shown here is derived from an EMBL/GenBank/DDBJ whole genome shotgun (WGS) entry which is preliminary data.</text>
</comment>
<keyword evidence="2" id="KW-1185">Reference proteome</keyword>
<name>A0A328ZSN4_9BURK</name>
<gene>
    <name evidence="1" type="ORF">AX018_1003109</name>
</gene>
<dbReference type="RefSeq" id="WP_111875775.1">
    <property type="nucleotide sequence ID" value="NZ_CBCSGC010000041.1"/>
</dbReference>
<dbReference type="EMBL" id="QLTA01000003">
    <property type="protein sequence ID" value="RAR85877.1"/>
    <property type="molecule type" value="Genomic_DNA"/>
</dbReference>